<evidence type="ECO:0000313" key="1">
    <source>
        <dbReference type="EMBL" id="ONI41523.1"/>
    </source>
</evidence>
<comment type="caution">
    <text evidence="1">The sequence shown here is derived from an EMBL/GenBank/DDBJ whole genome shotgun (WGS) entry which is preliminary data.</text>
</comment>
<accession>A0ACC8XEH4</accession>
<protein>
    <submittedName>
        <fullName evidence="1">Two-component system response regulator</fullName>
    </submittedName>
</protein>
<dbReference type="EMBL" id="LJHD01000216">
    <property type="protein sequence ID" value="ONI41523.1"/>
    <property type="molecule type" value="Genomic_DNA"/>
</dbReference>
<reference evidence="1" key="1">
    <citation type="submission" date="2016-08" db="EMBL/GenBank/DDBJ databases">
        <authorList>
            <person name="Ngugi D.K."/>
            <person name="Miyake S."/>
            <person name="Stingl U."/>
        </authorList>
    </citation>
    <scope>NUCLEOTIDE SEQUENCE</scope>
    <source>
        <strain evidence="1">SCG-D08WGA-EpuloA1</strain>
    </source>
</reference>
<proteinExistence type="predicted"/>
<organism evidence="1 2">
    <name type="scientific">Candidatus Epulonipiscium fishelsonii</name>
    <dbReference type="NCBI Taxonomy" id="77094"/>
    <lineage>
        <taxon>Bacteria</taxon>
        <taxon>Bacillati</taxon>
        <taxon>Bacillota</taxon>
        <taxon>Clostridia</taxon>
        <taxon>Lachnospirales</taxon>
        <taxon>Lachnospiraceae</taxon>
        <taxon>Candidatus Epulonipiscium</taxon>
    </lineage>
</organism>
<evidence type="ECO:0000313" key="2">
    <source>
        <dbReference type="Proteomes" id="UP000188637"/>
    </source>
</evidence>
<gene>
    <name evidence="1" type="ORF">AN640_07915</name>
</gene>
<sequence>MKKQYSNPEEIIFLTVDDTQFMREFIKRILKENGFETVYEAENGLEAIKQAGKLKPDIIFLDITMPKLRGIDAIDQILEVSPKSKIIMCSAMSQQNVVIEAIKKGARDFVTKPIDPDRLMLAINKAL</sequence>
<dbReference type="Proteomes" id="UP000188637">
    <property type="component" value="Unassembled WGS sequence"/>
</dbReference>
<name>A0ACC8XEH4_9FIRM</name>
<keyword evidence="2" id="KW-1185">Reference proteome</keyword>